<dbReference type="OrthoDB" id="37730at2759"/>
<feature type="compositionally biased region" description="Low complexity" evidence="1">
    <location>
        <begin position="336"/>
        <end position="354"/>
    </location>
</feature>
<sequence length="885" mass="96745">MLKAASLPPWEVTPSWGKRPAAAPPPPPVVQKEVRFAHLENTFIPPLPPPPPEPVATQAPLPSNAHRRAISLPRNPRPVRPKLPSSPRPTDNSNESTNASSPIEASDPIQLPTTEEKRPKSRGRSSTLPGTVESPTSSTSQPPLPPNTSYPTLPATTFRPLLPLSTSYPTPPSSTKSPVSPKKSLENIREDNSFPAYKTLPPPPPPPPPTSVIPIASNDNYDDNYKASAPARKSRFNALKRSLSLKILPQSSNGRRSPSSLSATVEPQSPNPPTPDIPPSWQNTIVPASSLRRKKSNLTSPAYNGEVFARIETEGSRVVSIGNDDKKVSEYLARSPRTAKATTGPAPAPATTAPKSLHVRQRSRRLASPGYVQEKYSLLEGGSRSRDTMKDAVVSGGRSPGISDEEMRSNRNMTPPASGTEGKTMPTRPQRPERPARPDDSAFDILDMYDEGMEPSSPKPEPPPKEPSAGPRLIPLKYASTTSPKEIAPPGPAPPKLIPLKFLSPPSPEESEDDSFPYAYESIDDVADGPPMEVAPLRIKSSENTPTFESKNVTTPRSPNNKVGSPIPLLTAQSPIPQMESARESTTQAPMSLTTHLVSHAAPRKLYSATHSTFLRCCSDGRITVPVLSRYLTQERIFLEEYVRFLALLLANVSIPSRPAHHSASPSQGPSPIKSTREINARLTPHLITRLSHAQHQLSVFSNMEADIPDLNLETWEEATEDGMTDATRMLVRLFDVIGTAVEKGEKSVLVGVVVLWAREKAHLEAWKEVQSTLTMRNSPHQPDIPTESPAASLTVQNCLLPCFSGNDSLKAMEELTDLLDEVWCDRYVNERTRVSRAFEERAETKGERRSWEEKGWEAMAKEGEEMMEMVLGIMARGWPGLEGK</sequence>
<dbReference type="InterPro" id="IPR053261">
    <property type="entry name" value="Polyketide-peptide_reg"/>
</dbReference>
<gene>
    <name evidence="2" type="ORF">L207DRAFT_573024</name>
</gene>
<feature type="region of interest" description="Disordered" evidence="1">
    <location>
        <begin position="545"/>
        <end position="567"/>
    </location>
</feature>
<dbReference type="Gene3D" id="1.20.910.10">
    <property type="entry name" value="Heme oxygenase-like"/>
    <property type="match status" value="1"/>
</dbReference>
<dbReference type="EMBL" id="KZ613963">
    <property type="protein sequence ID" value="PMD31382.1"/>
    <property type="molecule type" value="Genomic_DNA"/>
</dbReference>
<feature type="compositionally biased region" description="Pro residues" evidence="1">
    <location>
        <begin position="45"/>
        <end position="54"/>
    </location>
</feature>
<dbReference type="Proteomes" id="UP000235786">
    <property type="component" value="Unassembled WGS sequence"/>
</dbReference>
<dbReference type="PANTHER" id="PTHR41813">
    <property type="entry name" value="REGULATOR PAB1642, PUTATIVE (AFU_ORTHOLOGUE AFUA_3G11955)-RELATED"/>
    <property type="match status" value="1"/>
</dbReference>
<evidence type="ECO:0000313" key="3">
    <source>
        <dbReference type="Proteomes" id="UP000235786"/>
    </source>
</evidence>
<keyword evidence="3" id="KW-1185">Reference proteome</keyword>
<name>A0A2J6QYP2_HYAVF</name>
<reference evidence="2 3" key="1">
    <citation type="submission" date="2016-04" db="EMBL/GenBank/DDBJ databases">
        <title>A degradative enzymes factory behind the ericoid mycorrhizal symbiosis.</title>
        <authorList>
            <consortium name="DOE Joint Genome Institute"/>
            <person name="Martino E."/>
            <person name="Morin E."/>
            <person name="Grelet G."/>
            <person name="Kuo A."/>
            <person name="Kohler A."/>
            <person name="Daghino S."/>
            <person name="Barry K."/>
            <person name="Choi C."/>
            <person name="Cichocki N."/>
            <person name="Clum A."/>
            <person name="Copeland A."/>
            <person name="Hainaut M."/>
            <person name="Haridas S."/>
            <person name="Labutti K."/>
            <person name="Lindquist E."/>
            <person name="Lipzen A."/>
            <person name="Khouja H.-R."/>
            <person name="Murat C."/>
            <person name="Ohm R."/>
            <person name="Olson A."/>
            <person name="Spatafora J."/>
            <person name="Veneault-Fourrey C."/>
            <person name="Henrissat B."/>
            <person name="Grigoriev I."/>
            <person name="Martin F."/>
            <person name="Perotto S."/>
        </authorList>
    </citation>
    <scope>NUCLEOTIDE SEQUENCE [LARGE SCALE GENOMIC DNA]</scope>
    <source>
        <strain evidence="2 3">F</strain>
    </source>
</reference>
<evidence type="ECO:0000256" key="1">
    <source>
        <dbReference type="SAM" id="MobiDB-lite"/>
    </source>
</evidence>
<organism evidence="2 3">
    <name type="scientific">Hyaloscypha variabilis (strain UAMH 11265 / GT02V1 / F)</name>
    <name type="common">Meliniomyces variabilis</name>
    <dbReference type="NCBI Taxonomy" id="1149755"/>
    <lineage>
        <taxon>Eukaryota</taxon>
        <taxon>Fungi</taxon>
        <taxon>Dikarya</taxon>
        <taxon>Ascomycota</taxon>
        <taxon>Pezizomycotina</taxon>
        <taxon>Leotiomycetes</taxon>
        <taxon>Helotiales</taxon>
        <taxon>Hyaloscyphaceae</taxon>
        <taxon>Hyaloscypha</taxon>
        <taxon>Hyaloscypha variabilis</taxon>
    </lineage>
</organism>
<dbReference type="InterPro" id="IPR016084">
    <property type="entry name" value="Haem_Oase-like_multi-hlx"/>
</dbReference>
<feature type="compositionally biased region" description="Basic and acidic residues" evidence="1">
    <location>
        <begin position="430"/>
        <end position="440"/>
    </location>
</feature>
<dbReference type="SUPFAM" id="SSF48613">
    <property type="entry name" value="Heme oxygenase-like"/>
    <property type="match status" value="1"/>
</dbReference>
<protein>
    <submittedName>
        <fullName evidence="2">Uncharacterized protein</fullName>
    </submittedName>
</protein>
<feature type="compositionally biased region" description="Basic and acidic residues" evidence="1">
    <location>
        <begin position="183"/>
        <end position="192"/>
    </location>
</feature>
<dbReference type="AlphaFoldDB" id="A0A2J6QYP2"/>
<feature type="compositionally biased region" description="Polar residues" evidence="1">
    <location>
        <begin position="545"/>
        <end position="563"/>
    </location>
</feature>
<feature type="compositionally biased region" description="Pro residues" evidence="1">
    <location>
        <begin position="487"/>
        <end position="497"/>
    </location>
</feature>
<feature type="compositionally biased region" description="Pro residues" evidence="1">
    <location>
        <begin position="269"/>
        <end position="278"/>
    </location>
</feature>
<feature type="region of interest" description="Disordered" evidence="1">
    <location>
        <begin position="334"/>
        <end position="514"/>
    </location>
</feature>
<feature type="compositionally biased region" description="Low complexity" evidence="1">
    <location>
        <begin position="160"/>
        <end position="182"/>
    </location>
</feature>
<evidence type="ECO:0000313" key="2">
    <source>
        <dbReference type="EMBL" id="PMD31382.1"/>
    </source>
</evidence>
<proteinExistence type="predicted"/>
<feature type="compositionally biased region" description="Low complexity" evidence="1">
    <location>
        <begin position="251"/>
        <end position="262"/>
    </location>
</feature>
<feature type="region of interest" description="Disordered" evidence="1">
    <location>
        <begin position="1"/>
        <end position="297"/>
    </location>
</feature>
<feature type="compositionally biased region" description="Pro residues" evidence="1">
    <location>
        <begin position="200"/>
        <end position="211"/>
    </location>
</feature>
<dbReference type="PANTHER" id="PTHR41813:SF2">
    <property type="entry name" value="REGULATOR PAB1642, PUTATIVE (AFU_ORTHOLOGUE AFUA_3G11955)-RELATED"/>
    <property type="match status" value="1"/>
</dbReference>
<accession>A0A2J6QYP2</accession>
<feature type="compositionally biased region" description="Polar residues" evidence="1">
    <location>
        <begin position="88"/>
        <end position="103"/>
    </location>
</feature>
<dbReference type="STRING" id="1149755.A0A2J6QYP2"/>
<dbReference type="CDD" id="cd19357">
    <property type="entry name" value="TenA_E_At3g16990-like"/>
    <property type="match status" value="1"/>
</dbReference>